<organism evidence="2 3">
    <name type="scientific">Actinoplanes palleronii</name>
    <dbReference type="NCBI Taxonomy" id="113570"/>
    <lineage>
        <taxon>Bacteria</taxon>
        <taxon>Bacillati</taxon>
        <taxon>Actinomycetota</taxon>
        <taxon>Actinomycetes</taxon>
        <taxon>Micromonosporales</taxon>
        <taxon>Micromonosporaceae</taxon>
        <taxon>Actinoplanes</taxon>
    </lineage>
</organism>
<evidence type="ECO:0000313" key="3">
    <source>
        <dbReference type="Proteomes" id="UP000624709"/>
    </source>
</evidence>
<keyword evidence="3" id="KW-1185">Reference proteome</keyword>
<proteinExistence type="predicted"/>
<name>A0ABQ4BJC6_9ACTN</name>
<evidence type="ECO:0000256" key="1">
    <source>
        <dbReference type="SAM" id="MobiDB-lite"/>
    </source>
</evidence>
<gene>
    <name evidence="2" type="ORF">Apa02nite_068150</name>
</gene>
<evidence type="ECO:0000313" key="2">
    <source>
        <dbReference type="EMBL" id="GIE70707.1"/>
    </source>
</evidence>
<protein>
    <submittedName>
        <fullName evidence="2">Uncharacterized protein</fullName>
    </submittedName>
</protein>
<sequence length="112" mass="12679">MTGLAWHNRRVLAERLHWPAGALEECERLGRPRWWVVWDLGCTTPGWVRPAGYRAEMVGTAITWWTLGGLSSGPWTSAATPAELAERMAEVQEGVEAEEERRARPLRSLVDR</sequence>
<accession>A0ABQ4BJC6</accession>
<feature type="compositionally biased region" description="Basic and acidic residues" evidence="1">
    <location>
        <begin position="99"/>
        <end position="112"/>
    </location>
</feature>
<reference evidence="2 3" key="1">
    <citation type="submission" date="2021-01" db="EMBL/GenBank/DDBJ databases">
        <title>Whole genome shotgun sequence of Actinoplanes palleronii NBRC 14916.</title>
        <authorList>
            <person name="Komaki H."/>
            <person name="Tamura T."/>
        </authorList>
    </citation>
    <scope>NUCLEOTIDE SEQUENCE [LARGE SCALE GENOMIC DNA]</scope>
    <source>
        <strain evidence="2 3">NBRC 14916</strain>
    </source>
</reference>
<dbReference type="Proteomes" id="UP000624709">
    <property type="component" value="Unassembled WGS sequence"/>
</dbReference>
<comment type="caution">
    <text evidence="2">The sequence shown here is derived from an EMBL/GenBank/DDBJ whole genome shotgun (WGS) entry which is preliminary data.</text>
</comment>
<dbReference type="EMBL" id="BOMS01000110">
    <property type="protein sequence ID" value="GIE70707.1"/>
    <property type="molecule type" value="Genomic_DNA"/>
</dbReference>
<dbReference type="RefSeq" id="WP_203828710.1">
    <property type="nucleotide sequence ID" value="NZ_BAAATY010000018.1"/>
</dbReference>
<feature type="region of interest" description="Disordered" evidence="1">
    <location>
        <begin position="92"/>
        <end position="112"/>
    </location>
</feature>